<dbReference type="InterPro" id="IPR041519">
    <property type="entry name" value="HEPN_RiboL-PSP"/>
</dbReference>
<evidence type="ECO:0000259" key="1">
    <source>
        <dbReference type="Pfam" id="PF18735"/>
    </source>
</evidence>
<dbReference type="PATRIC" id="fig|1006551.4.peg.35"/>
<accession>A0A0H3H0A0</accession>
<evidence type="ECO:0000259" key="2">
    <source>
        <dbReference type="Pfam" id="PF18871"/>
    </source>
</evidence>
<reference evidence="3 4" key="1">
    <citation type="journal article" date="2012" name="J. Bacteriol.">
        <title>Complete genome sequence of Klebsiella oxytoca KCTC 1686, used in production of 2,3-butanediol.</title>
        <authorList>
            <person name="Shin S.H."/>
            <person name="Kim S."/>
            <person name="Kim J.Y."/>
            <person name="Lee S."/>
            <person name="Um Y."/>
            <person name="Oh M.K."/>
            <person name="Kim Y.R."/>
            <person name="Lee J."/>
            <person name="Yang K.S."/>
        </authorList>
    </citation>
    <scope>NUCLEOTIDE SEQUENCE [LARGE SCALE GENOMIC DNA]</scope>
    <source>
        <strain evidence="4">ATCC 8724 / DSM 4798 / JCM 20051 / NBRC 3318 / NRRL B-199 / KCTC 1686</strain>
    </source>
</reference>
<dbReference type="Pfam" id="PF18871">
    <property type="entry name" value="HEPN_Toprim_N"/>
    <property type="match status" value="1"/>
</dbReference>
<name>A0A0H3H0A0_KLEM8</name>
<dbReference type="Pfam" id="PF18735">
    <property type="entry name" value="HEPN_RiboL-PSP"/>
    <property type="match status" value="1"/>
</dbReference>
<organism evidence="3 4">
    <name type="scientific">Klebsiella michiganensis (strain ATCC 8724 / DSM 4798 / JCM 20051 / NBRC 3318 / NRRL B-199 / KCTC 1686 / BUCSAV 143 / CCM 1901)</name>
    <dbReference type="NCBI Taxonomy" id="1006551"/>
    <lineage>
        <taxon>Bacteria</taxon>
        <taxon>Pseudomonadati</taxon>
        <taxon>Pseudomonadota</taxon>
        <taxon>Gammaproteobacteria</taxon>
        <taxon>Enterobacterales</taxon>
        <taxon>Enterobacteriaceae</taxon>
        <taxon>Klebsiella/Raoultella group</taxon>
        <taxon>Klebsiella</taxon>
    </lineage>
</organism>
<protein>
    <recommendedName>
        <fullName evidence="5">HEPN/Toprim N-terminal domain-containing protein</fullName>
    </recommendedName>
</protein>
<feature type="domain" description="RiboL-PSP-HEPN" evidence="1">
    <location>
        <begin position="256"/>
        <end position="411"/>
    </location>
</feature>
<dbReference type="RefSeq" id="WP_014226458.1">
    <property type="nucleotide sequence ID" value="NC_016612.1"/>
</dbReference>
<dbReference type="EMBL" id="CP003218">
    <property type="protein sequence ID" value="AEX01787.1"/>
    <property type="molecule type" value="Genomic_DNA"/>
</dbReference>
<proteinExistence type="predicted"/>
<dbReference type="Proteomes" id="UP000007843">
    <property type="component" value="Chromosome"/>
</dbReference>
<feature type="domain" description="HEPN/Toprim N-terminal" evidence="2">
    <location>
        <begin position="1"/>
        <end position="235"/>
    </location>
</feature>
<dbReference type="InterPro" id="IPR041487">
    <property type="entry name" value="HEPN/Toprim-NTD1"/>
</dbReference>
<gene>
    <name evidence="3" type="ordered locus">KOX_00200</name>
</gene>
<dbReference type="HOGENOM" id="CLU_056532_0_0_6"/>
<dbReference type="AlphaFoldDB" id="A0A0H3H0A0"/>
<sequence>MSSWADIRIDGYVIEEFTHYGCHFWYFKHSERVREVVERTSDEDSDDVRDFIGYRASAKTIQKRLELNGFNYLTLKEDFNVSLERYIDQLEYGLRTVQERLSKNIDDAFYLNMRDIQSNIIQVIKGTSLDEWLQLLPAARKEKIRRKHDKPYSDGTPEWSSCDSSPALLNAMLSTPLIYSDSYLAADFNFPVSNPDFFSLALLLTVPDDAICELDLTELIVAEYLDDFTDLAEIALSETSPCKACRESLAELSELAGVEPSNSTLQRMCYASMITAMETYLGDIIKREIMTRPALMERFVTTYEGYSEMKFPLSNIHSQLRKLDKRVRDTLDGIAFHNLAKAKEIFRNVLIVEFDNSSFSKLCKAVGTRNDIVHRNGKDKKGNIVSLSIGDIQALRGVILQFISNIDQQVLDGLAAACAED</sequence>
<evidence type="ECO:0008006" key="5">
    <source>
        <dbReference type="Google" id="ProtNLM"/>
    </source>
</evidence>
<dbReference type="KEGG" id="kox:KOX_00200"/>
<evidence type="ECO:0000313" key="3">
    <source>
        <dbReference type="EMBL" id="AEX01787.1"/>
    </source>
</evidence>
<evidence type="ECO:0000313" key="4">
    <source>
        <dbReference type="Proteomes" id="UP000007843"/>
    </source>
</evidence>